<accession>A0A8J2P4S0</accession>
<proteinExistence type="predicted"/>
<keyword evidence="2" id="KW-1185">Reference proteome</keyword>
<evidence type="ECO:0000313" key="2">
    <source>
        <dbReference type="Proteomes" id="UP000708208"/>
    </source>
</evidence>
<feature type="non-terminal residue" evidence="1">
    <location>
        <position position="343"/>
    </location>
</feature>
<evidence type="ECO:0000313" key="1">
    <source>
        <dbReference type="EMBL" id="CAG7815411.1"/>
    </source>
</evidence>
<protein>
    <submittedName>
        <fullName evidence="1">Uncharacterized protein</fullName>
    </submittedName>
</protein>
<comment type="caution">
    <text evidence="1">The sequence shown here is derived from an EMBL/GenBank/DDBJ whole genome shotgun (WGS) entry which is preliminary data.</text>
</comment>
<sequence length="343" mass="39118">MQLITPKFCNALQLHLFIQTDESLAVVNEIFEGPPNLTLCTDELSKKLASVVDAATFLTARSKCITSTFIRSDDNEDESKSSHSVKCEAIQMFLNQCLCNPLEINNEAVHLVNLSFWLQESIGLINGNTNTSERNENNISGILKSKVTNVPCLPNKPPLTLNCEQEPGSEHVINEAYTLILTDEDIEMLEIWGKQEPARPQVKEDIFSLELMNNDFTSRKEAQEFTTASSEWSEGETSYKALTKSKVPLAILREDESENMLREISEHYVTSFKTIFVDFEETQVYFEDAELLTYHKDISEGILDKYGTRECANISQSDLESKLSEWFRYMKDENNERKSQFDS</sequence>
<organism evidence="1 2">
    <name type="scientific">Allacma fusca</name>
    <dbReference type="NCBI Taxonomy" id="39272"/>
    <lineage>
        <taxon>Eukaryota</taxon>
        <taxon>Metazoa</taxon>
        <taxon>Ecdysozoa</taxon>
        <taxon>Arthropoda</taxon>
        <taxon>Hexapoda</taxon>
        <taxon>Collembola</taxon>
        <taxon>Symphypleona</taxon>
        <taxon>Sminthuridae</taxon>
        <taxon>Allacma</taxon>
    </lineage>
</organism>
<dbReference type="Proteomes" id="UP000708208">
    <property type="component" value="Unassembled WGS sequence"/>
</dbReference>
<name>A0A8J2P4S0_9HEXA</name>
<dbReference type="EMBL" id="CAJVCH010343547">
    <property type="protein sequence ID" value="CAG7815411.1"/>
    <property type="molecule type" value="Genomic_DNA"/>
</dbReference>
<dbReference type="AlphaFoldDB" id="A0A8J2P4S0"/>
<gene>
    <name evidence="1" type="ORF">AFUS01_LOCUS26094</name>
</gene>
<reference evidence="1" key="1">
    <citation type="submission" date="2021-06" db="EMBL/GenBank/DDBJ databases">
        <authorList>
            <person name="Hodson N. C."/>
            <person name="Mongue J. A."/>
            <person name="Jaron S. K."/>
        </authorList>
    </citation>
    <scope>NUCLEOTIDE SEQUENCE</scope>
</reference>